<evidence type="ECO:0000313" key="1">
    <source>
        <dbReference type="EMBL" id="SDM02457.1"/>
    </source>
</evidence>
<dbReference type="EMBL" id="FNGY01000002">
    <property type="protein sequence ID" value="SDM02457.1"/>
    <property type="molecule type" value="Genomic_DNA"/>
</dbReference>
<dbReference type="STRING" id="430522.BFS30_18565"/>
<proteinExistence type="predicted"/>
<dbReference type="RefSeq" id="WP_074605586.1">
    <property type="nucleotide sequence ID" value="NZ_FNGY01000002.1"/>
</dbReference>
<dbReference type="AlphaFoldDB" id="A0A1G9PW40"/>
<protein>
    <submittedName>
        <fullName evidence="1">Uncharacterized protein</fullName>
    </submittedName>
</protein>
<evidence type="ECO:0000313" key="2">
    <source>
        <dbReference type="Proteomes" id="UP000183200"/>
    </source>
</evidence>
<accession>A0A1G9PW40</accession>
<gene>
    <name evidence="1" type="ORF">SAMN05421820_102770</name>
</gene>
<organism evidence="1 2">
    <name type="scientific">Pedobacter steynii</name>
    <dbReference type="NCBI Taxonomy" id="430522"/>
    <lineage>
        <taxon>Bacteria</taxon>
        <taxon>Pseudomonadati</taxon>
        <taxon>Bacteroidota</taxon>
        <taxon>Sphingobacteriia</taxon>
        <taxon>Sphingobacteriales</taxon>
        <taxon>Sphingobacteriaceae</taxon>
        <taxon>Pedobacter</taxon>
    </lineage>
</organism>
<sequence length="112" mass="13266">MIIPIFTFIRIYLQLNLLLKMEFGAYKPGLLNPDPEKKLDLLPHERDRLFNRIEDCFNISFSFPEEQAIKTPYDLINAIMEKRMENGSEFINHFLFSGRNTLLNTSDHSHFM</sequence>
<keyword evidence="2" id="KW-1185">Reference proteome</keyword>
<name>A0A1G9PW40_9SPHI</name>
<dbReference type="OrthoDB" id="766897at2"/>
<dbReference type="Proteomes" id="UP000183200">
    <property type="component" value="Unassembled WGS sequence"/>
</dbReference>
<reference evidence="2" key="1">
    <citation type="submission" date="2016-10" db="EMBL/GenBank/DDBJ databases">
        <authorList>
            <person name="Varghese N."/>
            <person name="Submissions S."/>
        </authorList>
    </citation>
    <scope>NUCLEOTIDE SEQUENCE [LARGE SCALE GENOMIC DNA]</scope>
    <source>
        <strain evidence="2">DSM 19110</strain>
    </source>
</reference>